<evidence type="ECO:0000313" key="2">
    <source>
        <dbReference type="EMBL" id="MEJ5899754.1"/>
    </source>
</evidence>
<accession>A0ABD5JU25</accession>
<dbReference type="AlphaFoldDB" id="A0ABD5JU25"/>
<dbReference type="SUPFAM" id="SSF109709">
    <property type="entry name" value="KorB DNA-binding domain-like"/>
    <property type="match status" value="1"/>
</dbReference>
<dbReference type="InterPro" id="IPR050336">
    <property type="entry name" value="Chromosome_partition/occlusion"/>
</dbReference>
<protein>
    <submittedName>
        <fullName evidence="2">Plasmid partitioning protein RepB C-terminal domain-containing protein</fullName>
    </submittedName>
</protein>
<dbReference type="SUPFAM" id="SSF110849">
    <property type="entry name" value="ParB/Sulfiredoxin"/>
    <property type="match status" value="1"/>
</dbReference>
<name>A0ABD5JU25_9HYPH</name>
<dbReference type="InterPro" id="IPR036086">
    <property type="entry name" value="ParB/Sulfiredoxin_sf"/>
</dbReference>
<proteinExistence type="predicted"/>
<dbReference type="PANTHER" id="PTHR33375:SF1">
    <property type="entry name" value="CHROMOSOME-PARTITIONING PROTEIN PARB-RELATED"/>
    <property type="match status" value="1"/>
</dbReference>
<dbReference type="EMBL" id="JBBHKQ010000001">
    <property type="protein sequence ID" value="MEJ5899754.1"/>
    <property type="molecule type" value="Genomic_DNA"/>
</dbReference>
<dbReference type="PANTHER" id="PTHR33375">
    <property type="entry name" value="CHROMOSOME-PARTITIONING PROTEIN PARB-RELATED"/>
    <property type="match status" value="1"/>
</dbReference>
<evidence type="ECO:0000313" key="3">
    <source>
        <dbReference type="Proteomes" id="UP001362311"/>
    </source>
</evidence>
<evidence type="ECO:0000259" key="1">
    <source>
        <dbReference type="SMART" id="SM00470"/>
    </source>
</evidence>
<dbReference type="Pfam" id="PF02195">
    <property type="entry name" value="ParB_N"/>
    <property type="match status" value="1"/>
</dbReference>
<dbReference type="SMART" id="SM00470">
    <property type="entry name" value="ParB"/>
    <property type="match status" value="1"/>
</dbReference>
<reference evidence="2 3" key="1">
    <citation type="submission" date="2024-03" db="EMBL/GenBank/DDBJ databases">
        <title>Reference genomes for the five species model microbial community.</title>
        <authorList>
            <person name="Padfield D."/>
        </authorList>
    </citation>
    <scope>NUCLEOTIDE SEQUENCE [LARGE SCALE GENOMIC DNA]</scope>
    <source>
        <strain evidence="2 3">AB1</strain>
    </source>
</reference>
<dbReference type="InterPro" id="IPR011111">
    <property type="entry name" value="Plasmid_RepB"/>
</dbReference>
<dbReference type="RefSeq" id="WP_339439317.1">
    <property type="nucleotide sequence ID" value="NZ_JBBHKQ010000001.1"/>
</dbReference>
<sequence length="289" mass="32212">MMSATPAQKIEMIPISSITVINARSRNRKQFREIIDNIGQIGLKRPITVARRMTSEGPCYDLVCGQGRIEAFIALGQTEVPALVVNARTEDCYIASLVENCARRKLRAVDLLKDIAGMSRRGHSVPKIAQMTGLTPEYIHAIISLIEKGEERLLNAVECGQIPFSIALEIACAENNEIQSALQTAYESKLLRGRKLIQAKRIVEMRRLRGKGLKVYDSRARPMSSDAILKAFEADTTKKKMLIKRADAAKSRLAFIIAAVKTLLLDNRLRPIFEEEGLTTIPEVLARKL</sequence>
<feature type="domain" description="ParB-like N-terminal" evidence="1">
    <location>
        <begin position="11"/>
        <end position="101"/>
    </location>
</feature>
<comment type="caution">
    <text evidence="2">The sequence shown here is derived from an EMBL/GenBank/DDBJ whole genome shotgun (WGS) entry which is preliminary data.</text>
</comment>
<dbReference type="Gene3D" id="1.10.10.2830">
    <property type="match status" value="1"/>
</dbReference>
<gene>
    <name evidence="2" type="ORF">WIX40_06490</name>
</gene>
<dbReference type="Proteomes" id="UP001362311">
    <property type="component" value="Unassembled WGS sequence"/>
</dbReference>
<dbReference type="InterPro" id="IPR003115">
    <property type="entry name" value="ParB_N"/>
</dbReference>
<organism evidence="2 3">
    <name type="scientific">Ochrobactrum teleogrylli</name>
    <dbReference type="NCBI Taxonomy" id="2479765"/>
    <lineage>
        <taxon>Bacteria</taxon>
        <taxon>Pseudomonadati</taxon>
        <taxon>Pseudomonadota</taxon>
        <taxon>Alphaproteobacteria</taxon>
        <taxon>Hyphomicrobiales</taxon>
        <taxon>Brucellaceae</taxon>
        <taxon>Brucella/Ochrobactrum group</taxon>
        <taxon>Ochrobactrum</taxon>
    </lineage>
</organism>
<dbReference type="Pfam" id="PF07506">
    <property type="entry name" value="RepB"/>
    <property type="match status" value="1"/>
</dbReference>
<dbReference type="Gene3D" id="3.90.1530.30">
    <property type="match status" value="1"/>
</dbReference>